<keyword evidence="7" id="KW-0813">Transport</keyword>
<dbReference type="GO" id="GO:0022857">
    <property type="term" value="F:transmembrane transporter activity"/>
    <property type="evidence" value="ECO:0007669"/>
    <property type="project" value="UniProtKB-UniRule"/>
</dbReference>
<keyword evidence="10" id="KW-1185">Reference proteome</keyword>
<keyword evidence="3 7" id="KW-0997">Cell inner membrane</keyword>
<keyword evidence="6 7" id="KW-0472">Membrane</keyword>
<feature type="transmembrane region" description="Helical" evidence="7">
    <location>
        <begin position="99"/>
        <end position="127"/>
    </location>
</feature>
<dbReference type="PANTHER" id="PTHR33362:SF7">
    <property type="entry name" value="SLL1103 PROTEIN"/>
    <property type="match status" value="1"/>
</dbReference>
<keyword evidence="4 7" id="KW-0812">Transmembrane</keyword>
<dbReference type="InterPro" id="IPR010656">
    <property type="entry name" value="DctM"/>
</dbReference>
<feature type="transmembrane region" description="Helical" evidence="7">
    <location>
        <begin position="220"/>
        <end position="243"/>
    </location>
</feature>
<dbReference type="InterPro" id="IPR004681">
    <property type="entry name" value="TRAP_DctM"/>
</dbReference>
<feature type="transmembrane region" description="Helical" evidence="7">
    <location>
        <begin position="178"/>
        <end position="199"/>
    </location>
</feature>
<evidence type="ECO:0000313" key="9">
    <source>
        <dbReference type="EMBL" id="TVU70202.1"/>
    </source>
</evidence>
<feature type="transmembrane region" description="Helical" evidence="7">
    <location>
        <begin position="139"/>
        <end position="166"/>
    </location>
</feature>
<feature type="transmembrane region" description="Helical" evidence="7">
    <location>
        <begin position="249"/>
        <end position="269"/>
    </location>
</feature>
<keyword evidence="5 7" id="KW-1133">Transmembrane helix</keyword>
<dbReference type="NCBIfam" id="TIGR00786">
    <property type="entry name" value="dctM"/>
    <property type="match status" value="1"/>
</dbReference>
<comment type="caution">
    <text evidence="9">The sequence shown here is derived from an EMBL/GenBank/DDBJ whole genome shotgun (WGS) entry which is preliminary data.</text>
</comment>
<feature type="transmembrane region" description="Helical" evidence="7">
    <location>
        <begin position="323"/>
        <end position="353"/>
    </location>
</feature>
<dbReference type="EMBL" id="VNFH01000006">
    <property type="protein sequence ID" value="TVU70202.1"/>
    <property type="molecule type" value="Genomic_DNA"/>
</dbReference>
<comment type="subunit">
    <text evidence="7">The complex comprises the extracytoplasmic solute receptor protein and the two transmembrane proteins.</text>
</comment>
<feature type="transmembrane region" description="Helical" evidence="7">
    <location>
        <begin position="365"/>
        <end position="391"/>
    </location>
</feature>
<proteinExistence type="inferred from homology"/>
<evidence type="ECO:0000256" key="1">
    <source>
        <dbReference type="ARBA" id="ARBA00004429"/>
    </source>
</evidence>
<evidence type="ECO:0000259" key="8">
    <source>
        <dbReference type="Pfam" id="PF06808"/>
    </source>
</evidence>
<dbReference type="PIRSF" id="PIRSF006066">
    <property type="entry name" value="HI0050"/>
    <property type="match status" value="1"/>
</dbReference>
<evidence type="ECO:0000256" key="6">
    <source>
        <dbReference type="ARBA" id="ARBA00023136"/>
    </source>
</evidence>
<dbReference type="RefSeq" id="WP_144727595.1">
    <property type="nucleotide sequence ID" value="NZ_CAWOWR010000116.1"/>
</dbReference>
<evidence type="ECO:0000256" key="2">
    <source>
        <dbReference type="ARBA" id="ARBA00022475"/>
    </source>
</evidence>
<keyword evidence="2" id="KW-1003">Cell membrane</keyword>
<organism evidence="9 10">
    <name type="scientific">Cobetia crustatorum</name>
    <dbReference type="NCBI Taxonomy" id="553385"/>
    <lineage>
        <taxon>Bacteria</taxon>
        <taxon>Pseudomonadati</taxon>
        <taxon>Pseudomonadota</taxon>
        <taxon>Gammaproteobacteria</taxon>
        <taxon>Oceanospirillales</taxon>
        <taxon>Halomonadaceae</taxon>
        <taxon>Cobetia</taxon>
    </lineage>
</organism>
<evidence type="ECO:0000256" key="7">
    <source>
        <dbReference type="RuleBase" id="RU369079"/>
    </source>
</evidence>
<feature type="transmembrane region" description="Helical" evidence="7">
    <location>
        <begin position="58"/>
        <end position="79"/>
    </location>
</feature>
<dbReference type="PANTHER" id="PTHR33362">
    <property type="entry name" value="SIALIC ACID TRAP TRANSPORTER PERMEASE PROTEIN SIAT-RELATED"/>
    <property type="match status" value="1"/>
</dbReference>
<reference evidence="9 10" key="1">
    <citation type="submission" date="2019-07" db="EMBL/GenBank/DDBJ databases">
        <title>Diversity of Bacteria from Kongsfjorden, Arctic.</title>
        <authorList>
            <person name="Yu Y."/>
        </authorList>
    </citation>
    <scope>NUCLEOTIDE SEQUENCE [LARGE SCALE GENOMIC DNA]</scope>
    <source>
        <strain evidence="9 10">SM1923</strain>
    </source>
</reference>
<dbReference type="Pfam" id="PF06808">
    <property type="entry name" value="DctM"/>
    <property type="match status" value="1"/>
</dbReference>
<gene>
    <name evidence="9" type="ORF">FQP86_10435</name>
</gene>
<accession>A0A558HM61</accession>
<comment type="subcellular location">
    <subcellularLocation>
        <location evidence="1 7">Cell inner membrane</location>
        <topology evidence="1 7">Multi-pass membrane protein</topology>
    </subcellularLocation>
</comment>
<feature type="domain" description="TRAP C4-dicarboxylate transport system permease DctM subunit" evidence="8">
    <location>
        <begin position="12"/>
        <end position="427"/>
    </location>
</feature>
<dbReference type="Proteomes" id="UP000319941">
    <property type="component" value="Unassembled WGS sequence"/>
</dbReference>
<comment type="similarity">
    <text evidence="7">Belongs to the TRAP transporter large permease family.</text>
</comment>
<dbReference type="OrthoDB" id="9796052at2"/>
<feature type="transmembrane region" description="Helical" evidence="7">
    <location>
        <begin position="6"/>
        <end position="37"/>
    </location>
</feature>
<dbReference type="AlphaFoldDB" id="A0A558HM61"/>
<sequence length="442" mass="46465">MSDYLALIMFPTLIGLIVLGFPIAFSMIVIATVFGIAQFGDAAAYQLLTKIEDTASNSILAAVPLFIFMGAMLENSGIAERLFGAIHLWTRRLPGGLGVGAVIMGTVFAAASGVVGATEAVIGMLAVPVMLKHNYDKSLISGTICASGSLGTAIPPSITVVILGPVAGVSVGSLFSGLLIPGFLMALLFLLYIVVICALKPALAPRPETDEQGPGWGEMLWITLSALLPTMCLIMVVLGTILMGVATPTEAAACGALGSVLLALGYRNLTVSILWNAAIRTLNITAMILLIVLGGNMFAGVFFASGGMATVQSLLLDTGMSPWFILGTILLIAFLAGFVLDMISVVLIIIPVAMPVVGLLGFDEIWFCVAFLVVMQTSYLTPPLAPSIFYLRAITPPEVTLKHMYKGVMPFIFLQLLVLALVLAFPSLALWLPDAISGPSWK</sequence>
<feature type="transmembrane region" description="Helical" evidence="7">
    <location>
        <begin position="281"/>
        <end position="303"/>
    </location>
</feature>
<evidence type="ECO:0000256" key="3">
    <source>
        <dbReference type="ARBA" id="ARBA00022519"/>
    </source>
</evidence>
<comment type="function">
    <text evidence="7">Part of the tripartite ATP-independent periplasmic (TRAP) transport system.</text>
</comment>
<evidence type="ECO:0000256" key="4">
    <source>
        <dbReference type="ARBA" id="ARBA00022692"/>
    </source>
</evidence>
<evidence type="ECO:0000256" key="5">
    <source>
        <dbReference type="ARBA" id="ARBA00022989"/>
    </source>
</evidence>
<name>A0A558HM61_9GAMM</name>
<feature type="transmembrane region" description="Helical" evidence="7">
    <location>
        <begin position="411"/>
        <end position="432"/>
    </location>
</feature>
<dbReference type="STRING" id="553385.GCA_000591415_00485"/>
<protein>
    <recommendedName>
        <fullName evidence="7">TRAP transporter large permease protein</fullName>
    </recommendedName>
</protein>
<evidence type="ECO:0000313" key="10">
    <source>
        <dbReference type="Proteomes" id="UP000319941"/>
    </source>
</evidence>
<dbReference type="GO" id="GO:0005886">
    <property type="term" value="C:plasma membrane"/>
    <property type="evidence" value="ECO:0007669"/>
    <property type="project" value="UniProtKB-SubCell"/>
</dbReference>